<evidence type="ECO:0000256" key="5">
    <source>
        <dbReference type="ARBA" id="ARBA00023136"/>
    </source>
</evidence>
<evidence type="ECO:0000313" key="12">
    <source>
        <dbReference type="Proteomes" id="UP000762676"/>
    </source>
</evidence>
<evidence type="ECO:0000256" key="1">
    <source>
        <dbReference type="ARBA" id="ARBA00004370"/>
    </source>
</evidence>
<dbReference type="PRINTS" id="PR01177">
    <property type="entry name" value="GABAB1RECPTR"/>
</dbReference>
<keyword evidence="6 11" id="KW-0675">Receptor</keyword>
<keyword evidence="2 9" id="KW-0812">Transmembrane</keyword>
<gene>
    <name evidence="11" type="ORF">ElyMa_006850700</name>
</gene>
<dbReference type="SUPFAM" id="SSF53822">
    <property type="entry name" value="Periplasmic binding protein-like I"/>
    <property type="match status" value="1"/>
</dbReference>
<name>A0AAV4J896_9GAST</name>
<dbReference type="InterPro" id="IPR001828">
    <property type="entry name" value="ANF_lig-bd_rcpt"/>
</dbReference>
<dbReference type="PANTHER" id="PTHR10519">
    <property type="entry name" value="GABA-B RECEPTOR"/>
    <property type="match status" value="1"/>
</dbReference>
<dbReference type="InterPro" id="IPR002455">
    <property type="entry name" value="GPCR3_GABA-B"/>
</dbReference>
<comment type="subcellular location">
    <subcellularLocation>
        <location evidence="1">Membrane</location>
    </subcellularLocation>
</comment>
<dbReference type="Gene3D" id="3.40.50.2300">
    <property type="match status" value="1"/>
</dbReference>
<feature type="transmembrane region" description="Helical" evidence="9">
    <location>
        <begin position="173"/>
        <end position="192"/>
    </location>
</feature>
<evidence type="ECO:0000256" key="6">
    <source>
        <dbReference type="ARBA" id="ARBA00023170"/>
    </source>
</evidence>
<keyword evidence="12" id="KW-1185">Reference proteome</keyword>
<dbReference type="AlphaFoldDB" id="A0AAV4J896"/>
<reference evidence="11 12" key="1">
    <citation type="journal article" date="2021" name="Elife">
        <title>Chloroplast acquisition without the gene transfer in kleptoplastic sea slugs, Plakobranchus ocellatus.</title>
        <authorList>
            <person name="Maeda T."/>
            <person name="Takahashi S."/>
            <person name="Yoshida T."/>
            <person name="Shimamura S."/>
            <person name="Takaki Y."/>
            <person name="Nagai Y."/>
            <person name="Toyoda A."/>
            <person name="Suzuki Y."/>
            <person name="Arimoto A."/>
            <person name="Ishii H."/>
            <person name="Satoh N."/>
            <person name="Nishiyama T."/>
            <person name="Hasebe M."/>
            <person name="Maruyama T."/>
            <person name="Minagawa J."/>
            <person name="Obokata J."/>
            <person name="Shigenobu S."/>
        </authorList>
    </citation>
    <scope>NUCLEOTIDE SEQUENCE [LARGE SCALE GENOMIC DNA]</scope>
</reference>
<dbReference type="InterPro" id="IPR028082">
    <property type="entry name" value="Peripla_BP_I"/>
</dbReference>
<feature type="domain" description="Receptor ligand binding region" evidence="10">
    <location>
        <begin position="1"/>
        <end position="170"/>
    </location>
</feature>
<evidence type="ECO:0000256" key="7">
    <source>
        <dbReference type="ARBA" id="ARBA00023180"/>
    </source>
</evidence>
<evidence type="ECO:0000256" key="8">
    <source>
        <dbReference type="ARBA" id="ARBA00023224"/>
    </source>
</evidence>
<dbReference type="Pfam" id="PF01094">
    <property type="entry name" value="ANF_receptor"/>
    <property type="match status" value="1"/>
</dbReference>
<keyword evidence="4" id="KW-0297">G-protein coupled receptor</keyword>
<proteinExistence type="predicted"/>
<dbReference type="PANTHER" id="PTHR10519:SF74">
    <property type="entry name" value="GAMMA-AMINOBUTYRIC ACID TYPE B RECEPTOR SUBUNIT 2"/>
    <property type="match status" value="1"/>
</dbReference>
<dbReference type="GO" id="GO:0038039">
    <property type="term" value="C:G protein-coupled receptor heterodimeric complex"/>
    <property type="evidence" value="ECO:0007669"/>
    <property type="project" value="TreeGrafter"/>
</dbReference>
<dbReference type="GO" id="GO:0004965">
    <property type="term" value="F:G protein-coupled GABA receptor activity"/>
    <property type="evidence" value="ECO:0007669"/>
    <property type="project" value="InterPro"/>
</dbReference>
<dbReference type="Proteomes" id="UP000762676">
    <property type="component" value="Unassembled WGS sequence"/>
</dbReference>
<organism evidence="11 12">
    <name type="scientific">Elysia marginata</name>
    <dbReference type="NCBI Taxonomy" id="1093978"/>
    <lineage>
        <taxon>Eukaryota</taxon>
        <taxon>Metazoa</taxon>
        <taxon>Spiralia</taxon>
        <taxon>Lophotrochozoa</taxon>
        <taxon>Mollusca</taxon>
        <taxon>Gastropoda</taxon>
        <taxon>Heterobranchia</taxon>
        <taxon>Euthyneura</taxon>
        <taxon>Panpulmonata</taxon>
        <taxon>Sacoglossa</taxon>
        <taxon>Placobranchoidea</taxon>
        <taxon>Plakobranchidae</taxon>
        <taxon>Elysia</taxon>
    </lineage>
</organism>
<accession>A0AAV4J896</accession>
<evidence type="ECO:0000259" key="10">
    <source>
        <dbReference type="Pfam" id="PF01094"/>
    </source>
</evidence>
<evidence type="ECO:0000313" key="11">
    <source>
        <dbReference type="EMBL" id="GFS18535.1"/>
    </source>
</evidence>
<dbReference type="PRINTS" id="PR01176">
    <property type="entry name" value="GABABRECEPTR"/>
</dbReference>
<dbReference type="GO" id="GO:0007214">
    <property type="term" value="P:gamma-aminobutyric acid signaling pathway"/>
    <property type="evidence" value="ECO:0007669"/>
    <property type="project" value="TreeGrafter"/>
</dbReference>
<sequence>METFHAAIKSRNISLVTSAVVADTDHAEDSLKRLKQFGAKIIVGAFRASHAPYIFCQAYHQGVYGPSYVWLLTGAGMYDGWLDRHFSKDQAMWAPCSMAQVREASRGYLAVDDVYLRPDMDVLTVAGITAGEYAQRVAEFSRSSQYRQSRSAPYAFDAAWALALTLNRTDVKCLIVLLTCFFVCFHILYYVFDKT</sequence>
<evidence type="ECO:0000256" key="4">
    <source>
        <dbReference type="ARBA" id="ARBA00023040"/>
    </source>
</evidence>
<protein>
    <submittedName>
        <fullName evidence="11">Gamma-aminobutyric acid type B receptor subunit</fullName>
    </submittedName>
</protein>
<evidence type="ECO:0000256" key="3">
    <source>
        <dbReference type="ARBA" id="ARBA00022989"/>
    </source>
</evidence>
<keyword evidence="7" id="KW-0325">Glycoprotein</keyword>
<dbReference type="EMBL" id="BMAT01013697">
    <property type="protein sequence ID" value="GFS18535.1"/>
    <property type="molecule type" value="Genomic_DNA"/>
</dbReference>
<evidence type="ECO:0000256" key="9">
    <source>
        <dbReference type="SAM" id="Phobius"/>
    </source>
</evidence>
<evidence type="ECO:0000256" key="2">
    <source>
        <dbReference type="ARBA" id="ARBA00022692"/>
    </source>
</evidence>
<comment type="caution">
    <text evidence="11">The sequence shown here is derived from an EMBL/GenBank/DDBJ whole genome shotgun (WGS) entry which is preliminary data.</text>
</comment>
<keyword evidence="8" id="KW-0807">Transducer</keyword>
<keyword evidence="3 9" id="KW-1133">Transmembrane helix</keyword>
<keyword evidence="5 9" id="KW-0472">Membrane</keyword>